<dbReference type="GO" id="GO:0016787">
    <property type="term" value="F:hydrolase activity"/>
    <property type="evidence" value="ECO:0007669"/>
    <property type="project" value="UniProtKB-KW"/>
</dbReference>
<dbReference type="EMBL" id="SVBY01000042">
    <property type="protein sequence ID" value="MBE6092876.1"/>
    <property type="molecule type" value="Genomic_DNA"/>
</dbReference>
<dbReference type="Proteomes" id="UP000761380">
    <property type="component" value="Unassembled WGS sequence"/>
</dbReference>
<evidence type="ECO:0000256" key="1">
    <source>
        <dbReference type="SAM" id="SignalP"/>
    </source>
</evidence>
<protein>
    <submittedName>
        <fullName evidence="2">Haloacid dehalogenase-like hydrolase</fullName>
    </submittedName>
</protein>
<dbReference type="SUPFAM" id="SSF56784">
    <property type="entry name" value="HAD-like"/>
    <property type="match status" value="1"/>
</dbReference>
<reference evidence="2" key="1">
    <citation type="submission" date="2019-04" db="EMBL/GenBank/DDBJ databases">
        <title>Evolution of Biomass-Degrading Anaerobic Consortia Revealed by Metagenomics.</title>
        <authorList>
            <person name="Peng X."/>
        </authorList>
    </citation>
    <scope>NUCLEOTIDE SEQUENCE</scope>
    <source>
        <strain evidence="2">SIG240</strain>
    </source>
</reference>
<gene>
    <name evidence="2" type="ORF">E7201_06885</name>
</gene>
<evidence type="ECO:0000313" key="2">
    <source>
        <dbReference type="EMBL" id="MBE6092876.1"/>
    </source>
</evidence>
<organism evidence="2 3">
    <name type="scientific">Selenomonas ruminantium</name>
    <dbReference type="NCBI Taxonomy" id="971"/>
    <lineage>
        <taxon>Bacteria</taxon>
        <taxon>Bacillati</taxon>
        <taxon>Bacillota</taxon>
        <taxon>Negativicutes</taxon>
        <taxon>Selenomonadales</taxon>
        <taxon>Selenomonadaceae</taxon>
        <taxon>Selenomonas</taxon>
    </lineage>
</organism>
<dbReference type="InterPro" id="IPR036412">
    <property type="entry name" value="HAD-like_sf"/>
</dbReference>
<evidence type="ECO:0000313" key="3">
    <source>
        <dbReference type="Proteomes" id="UP000761380"/>
    </source>
</evidence>
<accession>A0A927WJ69</accession>
<feature type="chain" id="PRO_5036930854" evidence="1">
    <location>
        <begin position="29"/>
        <end position="363"/>
    </location>
</feature>
<dbReference type="InterPro" id="IPR023214">
    <property type="entry name" value="HAD_sf"/>
</dbReference>
<keyword evidence="1" id="KW-0732">Signal</keyword>
<sequence length="363" mass="41120">MSNYKKLCSGIFSGLLAASVICGGVGQAATRAEVAAIKVEKPTDFKYWQDNSPTKQKVVQFVENATNPLSKNFIPQADRVAVFDMDGTFYCETAPLYFQEMMFLHRALVEDANYQPDKKMVAFAKKIQPKIMNKTGLTPEENKTLFNYLTKAYAGMTPEEYRAYVRKFMETNEDGLSNLKRGEAFYLPMVEIISYLKNNGFVVYINSACGIDTTRELVRDVIPISFDRIAASDFRYTSTKMGTEKPADHFYDRRQEKIVISGEPIAENGKTMKIFAILNQIGKKPVLAFGNSMGDSGMLEYTLQDNKYPSESFFVLCDDTERELGNKAKADKLKAFAEKRGWNTISMRDEFKTIYGDNVVRTK</sequence>
<dbReference type="Gene3D" id="3.40.50.1000">
    <property type="entry name" value="HAD superfamily/HAD-like"/>
    <property type="match status" value="1"/>
</dbReference>
<keyword evidence="2" id="KW-0378">Hydrolase</keyword>
<proteinExistence type="predicted"/>
<comment type="caution">
    <text evidence="2">The sequence shown here is derived from an EMBL/GenBank/DDBJ whole genome shotgun (WGS) entry which is preliminary data.</text>
</comment>
<feature type="signal peptide" evidence="1">
    <location>
        <begin position="1"/>
        <end position="28"/>
    </location>
</feature>
<name>A0A927WJ69_SELRU</name>
<dbReference type="AlphaFoldDB" id="A0A927WJ69"/>